<comment type="caution">
    <text evidence="3">The sequence shown here is derived from an EMBL/GenBank/DDBJ whole genome shotgun (WGS) entry which is preliminary data.</text>
</comment>
<evidence type="ECO:0000256" key="1">
    <source>
        <dbReference type="ARBA" id="ARBA00009091"/>
    </source>
</evidence>
<dbReference type="AlphaFoldDB" id="A0A941IXQ7"/>
<dbReference type="SUPFAM" id="SSF111384">
    <property type="entry name" value="OmpH-like"/>
    <property type="match status" value="1"/>
</dbReference>
<reference evidence="3" key="1">
    <citation type="journal article" date="2018" name="Int. J. Syst. Evol. Microbiol.">
        <title>Carboxylicivirga sediminis sp. nov., isolated from coastal sediment.</title>
        <authorList>
            <person name="Wang F.Q."/>
            <person name="Ren L.H."/>
            <person name="Zou R.J."/>
            <person name="Sun Y.Z."/>
            <person name="Liu X.J."/>
            <person name="Jiang F."/>
            <person name="Liu L.J."/>
        </authorList>
    </citation>
    <scope>NUCLEOTIDE SEQUENCE</scope>
    <source>
        <strain evidence="3">JR1</strain>
    </source>
</reference>
<accession>A0A941IXQ7</accession>
<sequence>MKKLLLAFVVAGFFASCNNEKTCYVETHILLEQYEGMKKARVDIDAKNLEYSAGVDSLINLFQDDLKAYEQGRKKMSTKERELKEELLHVRQQQVASYQQAMQKKAMEEEQKIKQTHINRINDFLKKYGKEKGYRYILGANGSGNVVYAQEDLNITEEVLEGLNKQYNTENGLNKQ</sequence>
<keyword evidence="2" id="KW-0732">Signal</keyword>
<reference evidence="3" key="2">
    <citation type="submission" date="2021-04" db="EMBL/GenBank/DDBJ databases">
        <authorList>
            <person name="Zhang T."/>
            <person name="Zhang Y."/>
            <person name="Lu D."/>
            <person name="Zuo D."/>
            <person name="Du Z."/>
        </authorList>
    </citation>
    <scope>NUCLEOTIDE SEQUENCE</scope>
    <source>
        <strain evidence="3">JR1</strain>
    </source>
</reference>
<dbReference type="Proteomes" id="UP000679220">
    <property type="component" value="Unassembled WGS sequence"/>
</dbReference>
<dbReference type="GO" id="GO:0005829">
    <property type="term" value="C:cytosol"/>
    <property type="evidence" value="ECO:0007669"/>
    <property type="project" value="TreeGrafter"/>
</dbReference>
<dbReference type="GO" id="GO:0050821">
    <property type="term" value="P:protein stabilization"/>
    <property type="evidence" value="ECO:0007669"/>
    <property type="project" value="TreeGrafter"/>
</dbReference>
<evidence type="ECO:0000256" key="2">
    <source>
        <dbReference type="ARBA" id="ARBA00022729"/>
    </source>
</evidence>
<gene>
    <name evidence="3" type="ORF">KDU71_05240</name>
</gene>
<comment type="similarity">
    <text evidence="1">Belongs to the Skp family.</text>
</comment>
<dbReference type="PANTHER" id="PTHR35089:SF1">
    <property type="entry name" value="CHAPERONE PROTEIN SKP"/>
    <property type="match status" value="1"/>
</dbReference>
<keyword evidence="4" id="KW-1185">Reference proteome</keyword>
<name>A0A941IXQ7_9BACT</name>
<dbReference type="InterPro" id="IPR024930">
    <property type="entry name" value="Skp_dom_sf"/>
</dbReference>
<evidence type="ECO:0000313" key="4">
    <source>
        <dbReference type="Proteomes" id="UP000679220"/>
    </source>
</evidence>
<organism evidence="3 4">
    <name type="scientific">Carboxylicivirga sediminis</name>
    <dbReference type="NCBI Taxonomy" id="2006564"/>
    <lineage>
        <taxon>Bacteria</taxon>
        <taxon>Pseudomonadati</taxon>
        <taxon>Bacteroidota</taxon>
        <taxon>Bacteroidia</taxon>
        <taxon>Marinilabiliales</taxon>
        <taxon>Marinilabiliaceae</taxon>
        <taxon>Carboxylicivirga</taxon>
    </lineage>
</organism>
<dbReference type="Gene3D" id="3.30.910.20">
    <property type="entry name" value="Skp domain"/>
    <property type="match status" value="1"/>
</dbReference>
<dbReference type="Pfam" id="PF03938">
    <property type="entry name" value="OmpH"/>
    <property type="match status" value="1"/>
</dbReference>
<dbReference type="InterPro" id="IPR005632">
    <property type="entry name" value="Chaperone_Skp"/>
</dbReference>
<dbReference type="PROSITE" id="PS51257">
    <property type="entry name" value="PROKAR_LIPOPROTEIN"/>
    <property type="match status" value="1"/>
</dbReference>
<dbReference type="EMBL" id="JAGTAR010000005">
    <property type="protein sequence ID" value="MBR8534957.1"/>
    <property type="molecule type" value="Genomic_DNA"/>
</dbReference>
<dbReference type="PANTHER" id="PTHR35089">
    <property type="entry name" value="CHAPERONE PROTEIN SKP"/>
    <property type="match status" value="1"/>
</dbReference>
<dbReference type="GO" id="GO:0051082">
    <property type="term" value="F:unfolded protein binding"/>
    <property type="evidence" value="ECO:0007669"/>
    <property type="project" value="InterPro"/>
</dbReference>
<proteinExistence type="inferred from homology"/>
<dbReference type="SMART" id="SM00935">
    <property type="entry name" value="OmpH"/>
    <property type="match status" value="1"/>
</dbReference>
<dbReference type="RefSeq" id="WP_212188856.1">
    <property type="nucleotide sequence ID" value="NZ_JAGTAR010000005.1"/>
</dbReference>
<protein>
    <submittedName>
        <fullName evidence="3">OmpH family outer membrane protein</fullName>
    </submittedName>
</protein>
<evidence type="ECO:0000313" key="3">
    <source>
        <dbReference type="EMBL" id="MBR8534957.1"/>
    </source>
</evidence>